<accession>A0A6N3AXY0</accession>
<proteinExistence type="predicted"/>
<dbReference type="EMBL" id="CACRUX010000033">
    <property type="protein sequence ID" value="VYT92422.1"/>
    <property type="molecule type" value="Genomic_DNA"/>
</dbReference>
<reference evidence="1" key="1">
    <citation type="submission" date="2019-11" db="EMBL/GenBank/DDBJ databases">
        <authorList>
            <person name="Feng L."/>
        </authorList>
    </citation>
    <scope>NUCLEOTIDE SEQUENCE</scope>
    <source>
        <strain evidence="1">VrattiLFYP33</strain>
    </source>
</reference>
<dbReference type="RefSeq" id="WP_021842223.1">
    <property type="nucleotide sequence ID" value="NZ_CACRUX010000033.1"/>
</dbReference>
<organism evidence="1">
    <name type="scientific">Veillonella ratti</name>
    <dbReference type="NCBI Taxonomy" id="103892"/>
    <lineage>
        <taxon>Bacteria</taxon>
        <taxon>Bacillati</taxon>
        <taxon>Bacillota</taxon>
        <taxon>Negativicutes</taxon>
        <taxon>Veillonellales</taxon>
        <taxon>Veillonellaceae</taxon>
        <taxon>Veillonella</taxon>
    </lineage>
</organism>
<dbReference type="AlphaFoldDB" id="A0A6N3AXY0"/>
<protein>
    <submittedName>
        <fullName evidence="1">Uncharacterized protein</fullName>
    </submittedName>
</protein>
<evidence type="ECO:0000313" key="1">
    <source>
        <dbReference type="EMBL" id="VYT92422.1"/>
    </source>
</evidence>
<sequence length="148" mass="16928">MLFYEGLHYIGDELAKRCDDVNIVYGFRHPTTLNLSESSQVFDLYRDSEDEDYIKMAVALWVRDDNPDLDSGYAKLAELERRFFDAIQAINEELWALQGEGLFIADNVQLLTIEVGTTAGATESLWPLFGSETKLNLRIYKHREVSNG</sequence>
<name>A0A6N3AXY0_9FIRM</name>
<gene>
    <name evidence="1" type="ORF">VRLFYP33_00795</name>
</gene>